<dbReference type="EMBL" id="AP015053">
    <property type="protein sequence ID" value="BAU03040.1"/>
    <property type="molecule type" value="Genomic_DNA"/>
</dbReference>
<organism evidence="2">
    <name type="scientific">Vigna angularis var. angularis</name>
    <dbReference type="NCBI Taxonomy" id="157739"/>
    <lineage>
        <taxon>Eukaryota</taxon>
        <taxon>Viridiplantae</taxon>
        <taxon>Streptophyta</taxon>
        <taxon>Embryophyta</taxon>
        <taxon>Tracheophyta</taxon>
        <taxon>Spermatophyta</taxon>
        <taxon>Magnoliopsida</taxon>
        <taxon>eudicotyledons</taxon>
        <taxon>Gunneridae</taxon>
        <taxon>Pentapetalae</taxon>
        <taxon>rosids</taxon>
        <taxon>fabids</taxon>
        <taxon>Fabales</taxon>
        <taxon>Fabaceae</taxon>
        <taxon>Papilionoideae</taxon>
        <taxon>50 kb inversion clade</taxon>
        <taxon>NPAAA clade</taxon>
        <taxon>indigoferoid/millettioid clade</taxon>
        <taxon>Phaseoleae</taxon>
        <taxon>Vigna</taxon>
    </lineage>
</organism>
<evidence type="ECO:0000313" key="2">
    <source>
        <dbReference type="EMBL" id="BAU03040.1"/>
    </source>
</evidence>
<evidence type="ECO:0000256" key="1">
    <source>
        <dbReference type="SAM" id="MobiDB-lite"/>
    </source>
</evidence>
<feature type="non-terminal residue" evidence="2">
    <location>
        <position position="1"/>
    </location>
</feature>
<dbReference type="AlphaFoldDB" id="A0A0S3TDK7"/>
<protein>
    <submittedName>
        <fullName evidence="2">Uncharacterized protein</fullName>
    </submittedName>
</protein>
<accession>A0A0S3TDK7</accession>
<reference evidence="2" key="1">
    <citation type="journal article" date="2015" name="Sci. Rep.">
        <title>The power of single molecule real-time sequencing technology in the de novo assembly of a eukaryotic genome.</title>
        <authorList>
            <person name="Sakai H."/>
            <person name="Naito K."/>
            <person name="Ogiso-Tanaka E."/>
            <person name="Takahashi Y."/>
            <person name="Iseki K."/>
            <person name="Muto C."/>
            <person name="Satou K."/>
            <person name="Teruya K."/>
            <person name="Shiroma A."/>
            <person name="Shimoji M."/>
            <person name="Hirano T."/>
            <person name="Itoh T."/>
            <person name="Kaga A."/>
            <person name="Tomooka N."/>
        </authorList>
    </citation>
    <scope>NUCLEOTIDE SEQUENCE</scope>
</reference>
<proteinExistence type="predicted"/>
<feature type="region of interest" description="Disordered" evidence="1">
    <location>
        <begin position="46"/>
        <end position="71"/>
    </location>
</feature>
<sequence>AVQKIENTENSKIENRICRIPKQNQICRKQKLQNIRNRIQKRKYNSNIENSKYRKQKNRKTKIQQNLITAA</sequence>
<feature type="compositionally biased region" description="Basic residues" evidence="1">
    <location>
        <begin position="53"/>
        <end position="62"/>
    </location>
</feature>
<gene>
    <name evidence="2" type="primary">Vigan.UMG003700</name>
    <name evidence="2" type="ORF">VIGAN_UM003700</name>
</gene>
<name>A0A0S3TDK7_PHAAN</name>